<keyword evidence="1" id="KW-0812">Transmembrane</keyword>
<keyword evidence="3" id="KW-1185">Reference proteome</keyword>
<name>A0A376AKG2_9HYPH</name>
<proteinExistence type="predicted"/>
<dbReference type="AlphaFoldDB" id="A0A376AKG2"/>
<gene>
    <name evidence="2" type="ORF">RHIZ70_4023</name>
</gene>
<keyword evidence="1" id="KW-1133">Transmembrane helix</keyword>
<protein>
    <submittedName>
        <fullName evidence="2">Uncharacterized protein</fullName>
    </submittedName>
</protein>
<reference evidence="3" key="1">
    <citation type="submission" date="2018-07" db="EMBL/GenBank/DDBJ databases">
        <authorList>
            <person name="Peiro R."/>
            <person name="Begona"/>
            <person name="Cbmso G."/>
            <person name="Lopez M."/>
            <person name="Gonzalez S."/>
        </authorList>
    </citation>
    <scope>NUCLEOTIDE SEQUENCE [LARGE SCALE GENOMIC DNA]</scope>
</reference>
<dbReference type="EMBL" id="UEYP01000006">
    <property type="protein sequence ID" value="SSC68315.1"/>
    <property type="molecule type" value="Genomic_DNA"/>
</dbReference>
<organism evidence="2 3">
    <name type="scientific">Ciceribacter selenitireducens ATCC BAA-1503</name>
    <dbReference type="NCBI Taxonomy" id="1336235"/>
    <lineage>
        <taxon>Bacteria</taxon>
        <taxon>Pseudomonadati</taxon>
        <taxon>Pseudomonadota</taxon>
        <taxon>Alphaproteobacteria</taxon>
        <taxon>Hyphomicrobiales</taxon>
        <taxon>Rhizobiaceae</taxon>
        <taxon>Ciceribacter</taxon>
    </lineage>
</organism>
<keyword evidence="1" id="KW-0472">Membrane</keyword>
<evidence type="ECO:0000313" key="3">
    <source>
        <dbReference type="Proteomes" id="UP000254764"/>
    </source>
</evidence>
<dbReference type="InterPro" id="IPR009935">
    <property type="entry name" value="DUF1467"/>
</dbReference>
<evidence type="ECO:0000313" key="2">
    <source>
        <dbReference type="EMBL" id="SSC68315.1"/>
    </source>
</evidence>
<sequence length="89" mass="9696">MSILSFFAIYFVIWWITLFAVLPIGMKTQAEADEVVPGSVESAPARFRGGKVVAITTVVSAVIYGGWYLATAYFGVGLDSLPNFLPKFD</sequence>
<feature type="transmembrane region" description="Helical" evidence="1">
    <location>
        <begin position="52"/>
        <end position="76"/>
    </location>
</feature>
<dbReference type="STRING" id="1336235.GCA_000518785_01107"/>
<feature type="transmembrane region" description="Helical" evidence="1">
    <location>
        <begin position="6"/>
        <end position="24"/>
    </location>
</feature>
<evidence type="ECO:0000256" key="1">
    <source>
        <dbReference type="SAM" id="Phobius"/>
    </source>
</evidence>
<accession>A0A376AKG2</accession>
<dbReference type="RefSeq" id="WP_115670814.1">
    <property type="nucleotide sequence ID" value="NZ_UEYP01000006.1"/>
</dbReference>
<dbReference type="Pfam" id="PF07330">
    <property type="entry name" value="DUF1467"/>
    <property type="match status" value="1"/>
</dbReference>
<dbReference type="Proteomes" id="UP000254764">
    <property type="component" value="Unassembled WGS sequence"/>
</dbReference>
<dbReference type="OrthoDB" id="9804637at2"/>